<dbReference type="PANTHER" id="PTHR12810">
    <property type="entry name" value="MITOCHONDRIAL 28S RIBOSOMAL PROTEIN S29"/>
    <property type="match status" value="1"/>
</dbReference>
<dbReference type="FunCoup" id="A0A2T3AVU8">
    <property type="interactions" value="84"/>
</dbReference>
<dbReference type="Pfam" id="PF10236">
    <property type="entry name" value="DAP3"/>
    <property type="match status" value="1"/>
</dbReference>
<evidence type="ECO:0000256" key="2">
    <source>
        <dbReference type="ARBA" id="ARBA00009863"/>
    </source>
</evidence>
<gene>
    <name evidence="9" type="ORF">M430DRAFT_106253</name>
</gene>
<proteinExistence type="inferred from homology"/>
<evidence type="ECO:0000256" key="7">
    <source>
        <dbReference type="ARBA" id="ARBA00035140"/>
    </source>
</evidence>
<feature type="region of interest" description="Disordered" evidence="8">
    <location>
        <begin position="43"/>
        <end position="83"/>
    </location>
</feature>
<dbReference type="InterPro" id="IPR019368">
    <property type="entry name" value="Ribosomal_mS29"/>
</dbReference>
<protein>
    <recommendedName>
        <fullName evidence="7">Small ribosomal subunit protein mS29</fullName>
    </recommendedName>
</protein>
<keyword evidence="3" id="KW-0809">Transit peptide</keyword>
<dbReference type="GeneID" id="36569149"/>
<evidence type="ECO:0000256" key="5">
    <source>
        <dbReference type="ARBA" id="ARBA00023128"/>
    </source>
</evidence>
<evidence type="ECO:0000256" key="6">
    <source>
        <dbReference type="ARBA" id="ARBA00023274"/>
    </source>
</evidence>
<evidence type="ECO:0000256" key="8">
    <source>
        <dbReference type="SAM" id="MobiDB-lite"/>
    </source>
</evidence>
<dbReference type="GO" id="GO:0005763">
    <property type="term" value="C:mitochondrial small ribosomal subunit"/>
    <property type="evidence" value="ECO:0007669"/>
    <property type="project" value="TreeGrafter"/>
</dbReference>
<dbReference type="EMBL" id="KZ679014">
    <property type="protein sequence ID" value="PSS12807.1"/>
    <property type="molecule type" value="Genomic_DNA"/>
</dbReference>
<accession>A0A2T3AVU8</accession>
<organism evidence="9 10">
    <name type="scientific">Amorphotheca resinae ATCC 22711</name>
    <dbReference type="NCBI Taxonomy" id="857342"/>
    <lineage>
        <taxon>Eukaryota</taxon>
        <taxon>Fungi</taxon>
        <taxon>Dikarya</taxon>
        <taxon>Ascomycota</taxon>
        <taxon>Pezizomycotina</taxon>
        <taxon>Leotiomycetes</taxon>
        <taxon>Helotiales</taxon>
        <taxon>Amorphothecaceae</taxon>
        <taxon>Amorphotheca</taxon>
    </lineage>
</organism>
<feature type="compositionally biased region" description="Basic residues" evidence="8">
    <location>
        <begin position="58"/>
        <end position="70"/>
    </location>
</feature>
<keyword evidence="4" id="KW-0689">Ribosomal protein</keyword>
<dbReference type="Proteomes" id="UP000241818">
    <property type="component" value="Unassembled WGS sequence"/>
</dbReference>
<evidence type="ECO:0000256" key="3">
    <source>
        <dbReference type="ARBA" id="ARBA00022946"/>
    </source>
</evidence>
<dbReference type="RefSeq" id="XP_024718798.1">
    <property type="nucleotide sequence ID" value="XM_024861068.1"/>
</dbReference>
<comment type="subcellular location">
    <subcellularLocation>
        <location evidence="1">Mitochondrion</location>
    </subcellularLocation>
</comment>
<keyword evidence="10" id="KW-1185">Reference proteome</keyword>
<evidence type="ECO:0000256" key="4">
    <source>
        <dbReference type="ARBA" id="ARBA00022980"/>
    </source>
</evidence>
<evidence type="ECO:0000256" key="1">
    <source>
        <dbReference type="ARBA" id="ARBA00004173"/>
    </source>
</evidence>
<dbReference type="STRING" id="857342.A0A2T3AVU8"/>
<reference evidence="9 10" key="1">
    <citation type="journal article" date="2018" name="New Phytol.">
        <title>Comparative genomics and transcriptomics depict ericoid mycorrhizal fungi as versatile saprotrophs and plant mutualists.</title>
        <authorList>
            <person name="Martino E."/>
            <person name="Morin E."/>
            <person name="Grelet G.A."/>
            <person name="Kuo A."/>
            <person name="Kohler A."/>
            <person name="Daghino S."/>
            <person name="Barry K.W."/>
            <person name="Cichocki N."/>
            <person name="Clum A."/>
            <person name="Dockter R.B."/>
            <person name="Hainaut M."/>
            <person name="Kuo R.C."/>
            <person name="LaButti K."/>
            <person name="Lindahl B.D."/>
            <person name="Lindquist E.A."/>
            <person name="Lipzen A."/>
            <person name="Khouja H.R."/>
            <person name="Magnuson J."/>
            <person name="Murat C."/>
            <person name="Ohm R.A."/>
            <person name="Singer S.W."/>
            <person name="Spatafora J.W."/>
            <person name="Wang M."/>
            <person name="Veneault-Fourrey C."/>
            <person name="Henrissat B."/>
            <person name="Grigoriev I.V."/>
            <person name="Martin F.M."/>
            <person name="Perotto S."/>
        </authorList>
    </citation>
    <scope>NUCLEOTIDE SEQUENCE [LARGE SCALE GENOMIC DNA]</scope>
    <source>
        <strain evidence="9 10">ATCC 22711</strain>
    </source>
</reference>
<dbReference type="InParanoid" id="A0A2T3AVU8"/>
<comment type="similarity">
    <text evidence="2">Belongs to the mitochondrion-specific ribosomal protein mS29 family.</text>
</comment>
<dbReference type="AlphaFoldDB" id="A0A2T3AVU8"/>
<evidence type="ECO:0000313" key="9">
    <source>
        <dbReference type="EMBL" id="PSS12807.1"/>
    </source>
</evidence>
<keyword evidence="6" id="KW-0687">Ribonucleoprotein</keyword>
<keyword evidence="5" id="KW-0496">Mitochondrion</keyword>
<name>A0A2T3AVU8_AMORE</name>
<evidence type="ECO:0000313" key="10">
    <source>
        <dbReference type="Proteomes" id="UP000241818"/>
    </source>
</evidence>
<dbReference type="PANTHER" id="PTHR12810:SF0">
    <property type="entry name" value="SMALL RIBOSOMAL SUBUNIT PROTEIN MS29"/>
    <property type="match status" value="1"/>
</dbReference>
<dbReference type="OrthoDB" id="274828at2759"/>
<dbReference type="GO" id="GO:0003735">
    <property type="term" value="F:structural constituent of ribosome"/>
    <property type="evidence" value="ECO:0007669"/>
    <property type="project" value="TreeGrafter"/>
</dbReference>
<sequence>MASSGCWKCLARPSGSLTSQLALRTPGVSAAFSTTTARAALPIKAKKPSQARPALKAKGSKTLRIKKKAPAKPSGKPPMPGERKAMRKRIVLSNTNALEVPMMDFNEHMVADPTMAGKVVALPGEVVDSLRAVEAFKVNQGWGLFRKPALLLREESAVLGQKMVAAEKNKEAVRLVIDGERGSGKSLMLLHALSAAFLRGWIVLSIPEAQDLCNASTEYAPLPGTNPTIYTQNVYTANFLAQIQKSNSVLQTLHVTKSHNLPIPLPEKTTLARLCELGARDPDISWPIFQAFWAEITGPARPPVLFTLDSLSFTMGLSAYRSASYELIHAHDLALVQHFVTYLSGEKPLPNGGAILGATSRSHAPVSASLELALKQALEKQQHGEIMTKKDPYGKKYDTRAEDKLKSVEVLKLKGLSKVEARGLMEYWAQSGLLRSRVDERLVTEKWALAGNGIVGEIERGVLRMRI</sequence>